<evidence type="ECO:0000259" key="2">
    <source>
        <dbReference type="PROSITE" id="PS50164"/>
    </source>
</evidence>
<dbReference type="InterPro" id="IPR050190">
    <property type="entry name" value="UPF0213_domain"/>
</dbReference>
<protein>
    <submittedName>
        <fullName evidence="3">Excinuclease ABC C subunit domain protein</fullName>
    </submittedName>
</protein>
<accession>B4CUP9</accession>
<keyword evidence="4" id="KW-1185">Reference proteome</keyword>
<evidence type="ECO:0000313" key="4">
    <source>
        <dbReference type="Proteomes" id="UP000005824"/>
    </source>
</evidence>
<dbReference type="Proteomes" id="UP000005824">
    <property type="component" value="Unassembled WGS sequence"/>
</dbReference>
<dbReference type="AlphaFoldDB" id="B4CUP9"/>
<dbReference type="PROSITE" id="PS50164">
    <property type="entry name" value="GIY_YIG"/>
    <property type="match status" value="1"/>
</dbReference>
<dbReference type="EMBL" id="ABVL01000001">
    <property type="protein sequence ID" value="EDY22287.1"/>
    <property type="molecule type" value="Genomic_DNA"/>
</dbReference>
<dbReference type="InParanoid" id="B4CUP9"/>
<reference evidence="3 4" key="1">
    <citation type="journal article" date="2011" name="J. Bacteriol.">
        <title>Genome sequence of Chthoniobacter flavus Ellin428, an aerobic heterotrophic soil bacterium.</title>
        <authorList>
            <person name="Kant R."/>
            <person name="van Passel M.W."/>
            <person name="Palva A."/>
            <person name="Lucas S."/>
            <person name="Lapidus A."/>
            <person name="Glavina Del Rio T."/>
            <person name="Dalin E."/>
            <person name="Tice H."/>
            <person name="Bruce D."/>
            <person name="Goodwin L."/>
            <person name="Pitluck S."/>
            <person name="Larimer F.W."/>
            <person name="Land M.L."/>
            <person name="Hauser L."/>
            <person name="Sangwan P."/>
            <person name="de Vos W.M."/>
            <person name="Janssen P.H."/>
            <person name="Smidt H."/>
        </authorList>
    </citation>
    <scope>NUCLEOTIDE SEQUENCE [LARGE SCALE GENOMIC DNA]</scope>
    <source>
        <strain evidence="3 4">Ellin428</strain>
    </source>
</reference>
<dbReference type="PANTHER" id="PTHR34477">
    <property type="entry name" value="UPF0213 PROTEIN YHBQ"/>
    <property type="match status" value="1"/>
</dbReference>
<dbReference type="Pfam" id="PF01541">
    <property type="entry name" value="GIY-YIG"/>
    <property type="match status" value="1"/>
</dbReference>
<dbReference type="Gene3D" id="3.40.1440.10">
    <property type="entry name" value="GIY-YIG endonuclease"/>
    <property type="match status" value="1"/>
</dbReference>
<dbReference type="InterPro" id="IPR035901">
    <property type="entry name" value="GIY-YIG_endonuc_sf"/>
</dbReference>
<dbReference type="PANTHER" id="PTHR34477:SF1">
    <property type="entry name" value="UPF0213 PROTEIN YHBQ"/>
    <property type="match status" value="1"/>
</dbReference>
<feature type="domain" description="GIY-YIG" evidence="2">
    <location>
        <begin position="3"/>
        <end position="80"/>
    </location>
</feature>
<sequence>MAKFTYVYILVSEADPTRYYVGRTDDLEDRLRRHNAGEVSYTSDHRPWKINVAIAFHDRTKAIDFEKYLKTHSGRAFANRHF</sequence>
<dbReference type="STRING" id="497964.CfE428DRAFT_0412"/>
<evidence type="ECO:0000313" key="3">
    <source>
        <dbReference type="EMBL" id="EDY22287.1"/>
    </source>
</evidence>
<name>B4CUP9_9BACT</name>
<dbReference type="CDD" id="cd10449">
    <property type="entry name" value="GIY-YIG_SLX1_like"/>
    <property type="match status" value="1"/>
</dbReference>
<dbReference type="RefSeq" id="WP_006977739.1">
    <property type="nucleotide sequence ID" value="NZ_ABVL01000001.1"/>
</dbReference>
<comment type="similarity">
    <text evidence="1">Belongs to the UPF0213 family.</text>
</comment>
<comment type="caution">
    <text evidence="3">The sequence shown here is derived from an EMBL/GenBank/DDBJ whole genome shotgun (WGS) entry which is preliminary data.</text>
</comment>
<gene>
    <name evidence="3" type="ORF">CfE428DRAFT_0412</name>
</gene>
<evidence type="ECO:0000256" key="1">
    <source>
        <dbReference type="ARBA" id="ARBA00007435"/>
    </source>
</evidence>
<dbReference type="SUPFAM" id="SSF82771">
    <property type="entry name" value="GIY-YIG endonuclease"/>
    <property type="match status" value="1"/>
</dbReference>
<dbReference type="InterPro" id="IPR000305">
    <property type="entry name" value="GIY-YIG_endonuc"/>
</dbReference>
<dbReference type="eggNOG" id="COG2827">
    <property type="taxonomic scope" value="Bacteria"/>
</dbReference>
<proteinExistence type="inferred from homology"/>
<organism evidence="3 4">
    <name type="scientific">Chthoniobacter flavus Ellin428</name>
    <dbReference type="NCBI Taxonomy" id="497964"/>
    <lineage>
        <taxon>Bacteria</taxon>
        <taxon>Pseudomonadati</taxon>
        <taxon>Verrucomicrobiota</taxon>
        <taxon>Spartobacteria</taxon>
        <taxon>Chthoniobacterales</taxon>
        <taxon>Chthoniobacteraceae</taxon>
        <taxon>Chthoniobacter</taxon>
    </lineage>
</organism>